<accession>A0A975GUM7</accession>
<feature type="active site" description="Nucleophile" evidence="12 13">
    <location>
        <position position="77"/>
    </location>
</feature>
<dbReference type="FunFam" id="3.40.50.880:FF:000009">
    <property type="entry name" value="Imidazole glycerol phosphate synthase subunit HisH"/>
    <property type="match status" value="1"/>
</dbReference>
<dbReference type="Proteomes" id="UP000663918">
    <property type="component" value="Chromosome"/>
</dbReference>
<keyword evidence="7 12" id="KW-0315">Glutamine amidotransferase</keyword>
<comment type="catalytic activity">
    <reaction evidence="11 12">
        <text>L-glutamine + H2O = L-glutamate + NH4(+)</text>
        <dbReference type="Rhea" id="RHEA:15889"/>
        <dbReference type="ChEBI" id="CHEBI:15377"/>
        <dbReference type="ChEBI" id="CHEBI:28938"/>
        <dbReference type="ChEBI" id="CHEBI:29985"/>
        <dbReference type="ChEBI" id="CHEBI:58359"/>
        <dbReference type="EC" id="3.5.1.2"/>
    </reaction>
</comment>
<feature type="active site" evidence="12 13">
    <location>
        <position position="179"/>
    </location>
</feature>
<evidence type="ECO:0000256" key="7">
    <source>
        <dbReference type="ARBA" id="ARBA00022962"/>
    </source>
</evidence>
<keyword evidence="8 12" id="KW-0368">Histidine biosynthesis</keyword>
<feature type="domain" description="Glutamine amidotransferase" evidence="14">
    <location>
        <begin position="30"/>
        <end position="195"/>
    </location>
</feature>
<dbReference type="PROSITE" id="PS51273">
    <property type="entry name" value="GATASE_TYPE_1"/>
    <property type="match status" value="1"/>
</dbReference>
<dbReference type="InterPro" id="IPR017926">
    <property type="entry name" value="GATASE"/>
</dbReference>
<evidence type="ECO:0000256" key="6">
    <source>
        <dbReference type="ARBA" id="ARBA00022801"/>
    </source>
</evidence>
<dbReference type="GO" id="GO:0004359">
    <property type="term" value="F:glutaminase activity"/>
    <property type="evidence" value="ECO:0007669"/>
    <property type="project" value="UniProtKB-EC"/>
</dbReference>
<proteinExistence type="inferred from homology"/>
<comment type="catalytic activity">
    <reaction evidence="10 12">
        <text>5-[(5-phospho-1-deoxy-D-ribulos-1-ylimino)methylamino]-1-(5-phospho-beta-D-ribosyl)imidazole-4-carboxamide + L-glutamine = D-erythro-1-(imidazol-4-yl)glycerol 3-phosphate + 5-amino-1-(5-phospho-beta-D-ribosyl)imidazole-4-carboxamide + L-glutamate + H(+)</text>
        <dbReference type="Rhea" id="RHEA:24793"/>
        <dbReference type="ChEBI" id="CHEBI:15378"/>
        <dbReference type="ChEBI" id="CHEBI:29985"/>
        <dbReference type="ChEBI" id="CHEBI:58278"/>
        <dbReference type="ChEBI" id="CHEBI:58359"/>
        <dbReference type="ChEBI" id="CHEBI:58475"/>
        <dbReference type="ChEBI" id="CHEBI:58525"/>
        <dbReference type="EC" id="4.3.2.10"/>
    </reaction>
</comment>
<dbReference type="EMBL" id="CP062222">
    <property type="protein sequence ID" value="QTC90357.1"/>
    <property type="molecule type" value="Genomic_DNA"/>
</dbReference>
<dbReference type="PANTHER" id="PTHR42701">
    <property type="entry name" value="IMIDAZOLE GLYCEROL PHOSPHATE SYNTHASE SUBUNIT HISH"/>
    <property type="match status" value="1"/>
</dbReference>
<keyword evidence="9 12" id="KW-0456">Lyase</keyword>
<dbReference type="CDD" id="cd01748">
    <property type="entry name" value="GATase1_IGP_Synthase"/>
    <property type="match status" value="1"/>
</dbReference>
<evidence type="ECO:0000256" key="3">
    <source>
        <dbReference type="ARBA" id="ARBA00011152"/>
    </source>
</evidence>
<evidence type="ECO:0000256" key="8">
    <source>
        <dbReference type="ARBA" id="ARBA00023102"/>
    </source>
</evidence>
<dbReference type="EC" id="3.5.1.2" evidence="12"/>
<evidence type="ECO:0000256" key="5">
    <source>
        <dbReference type="ARBA" id="ARBA00022605"/>
    </source>
</evidence>
<dbReference type="HAMAP" id="MF_00278">
    <property type="entry name" value="HisH"/>
    <property type="match status" value="1"/>
</dbReference>
<feature type="active site" evidence="12 13">
    <location>
        <position position="181"/>
    </location>
</feature>
<dbReference type="Pfam" id="PF00117">
    <property type="entry name" value="GATase"/>
    <property type="match status" value="1"/>
</dbReference>
<evidence type="ECO:0000256" key="10">
    <source>
        <dbReference type="ARBA" id="ARBA00047838"/>
    </source>
</evidence>
<evidence type="ECO:0000256" key="11">
    <source>
        <dbReference type="ARBA" id="ARBA00049534"/>
    </source>
</evidence>
<evidence type="ECO:0000256" key="9">
    <source>
        <dbReference type="ARBA" id="ARBA00023239"/>
    </source>
</evidence>
<dbReference type="GO" id="GO:0016829">
    <property type="term" value="F:lyase activity"/>
    <property type="evidence" value="ECO:0007669"/>
    <property type="project" value="UniProtKB-KW"/>
</dbReference>
<dbReference type="EC" id="4.3.2.10" evidence="12"/>
<dbReference type="InterPro" id="IPR010139">
    <property type="entry name" value="Imidazole-glycPsynth_HisH"/>
</dbReference>
<dbReference type="Gene3D" id="3.40.50.880">
    <property type="match status" value="1"/>
</dbReference>
<evidence type="ECO:0000313" key="16">
    <source>
        <dbReference type="Proteomes" id="UP000663918"/>
    </source>
</evidence>
<keyword evidence="16" id="KW-1185">Reference proteome</keyword>
<keyword evidence="4 12" id="KW-0963">Cytoplasm</keyword>
<gene>
    <name evidence="12 15" type="primary">hisH</name>
    <name evidence="15" type="ORF">IFJ75_13875</name>
</gene>
<comment type="function">
    <text evidence="12">IGPS catalyzes the conversion of PRFAR and glutamine to IGP, AICAR and glutamate. The HisH subunit catalyzes the hydrolysis of glutamine to glutamate and ammonia as part of the synthesis of IGP and AICAR. The resulting ammonia molecule is channeled to the active site of HisF.</text>
</comment>
<organism evidence="15 16">
    <name type="scientific">Brevundimonas goettingensis</name>
    <dbReference type="NCBI Taxonomy" id="2774190"/>
    <lineage>
        <taxon>Bacteria</taxon>
        <taxon>Pseudomonadati</taxon>
        <taxon>Pseudomonadota</taxon>
        <taxon>Alphaproteobacteria</taxon>
        <taxon>Caulobacterales</taxon>
        <taxon>Caulobacteraceae</taxon>
        <taxon>Brevundimonas</taxon>
    </lineage>
</organism>
<dbReference type="AlphaFoldDB" id="A0A975GUM7"/>
<evidence type="ECO:0000259" key="14">
    <source>
        <dbReference type="Pfam" id="PF00117"/>
    </source>
</evidence>
<evidence type="ECO:0000256" key="1">
    <source>
        <dbReference type="ARBA" id="ARBA00004496"/>
    </source>
</evidence>
<dbReference type="GO" id="GO:0000107">
    <property type="term" value="F:imidazoleglycerol-phosphate synthase activity"/>
    <property type="evidence" value="ECO:0007669"/>
    <property type="project" value="UniProtKB-UniRule"/>
</dbReference>
<comment type="subcellular location">
    <subcellularLocation>
        <location evidence="1 12">Cytoplasm</location>
    </subcellularLocation>
</comment>
<evidence type="ECO:0000256" key="2">
    <source>
        <dbReference type="ARBA" id="ARBA00005091"/>
    </source>
</evidence>
<evidence type="ECO:0000256" key="12">
    <source>
        <dbReference type="HAMAP-Rule" id="MF_00278"/>
    </source>
</evidence>
<dbReference type="PANTHER" id="PTHR42701:SF1">
    <property type="entry name" value="IMIDAZOLE GLYCEROL PHOSPHATE SYNTHASE SUBUNIT HISH"/>
    <property type="match status" value="1"/>
</dbReference>
<evidence type="ECO:0000256" key="13">
    <source>
        <dbReference type="PIRSR" id="PIRSR000495-1"/>
    </source>
</evidence>
<dbReference type="RefSeq" id="WP_207868774.1">
    <property type="nucleotide sequence ID" value="NZ_CP062222.1"/>
</dbReference>
<reference evidence="15" key="1">
    <citation type="submission" date="2020-09" db="EMBL/GenBank/DDBJ databases">
        <title>Brevundimonas sp. LVF2 isolated from a puddle in Goettingen, Germany.</title>
        <authorList>
            <person name="Friedrich I."/>
            <person name="Klassen A."/>
            <person name="Hannes N."/>
            <person name="Schneider D."/>
            <person name="Hertel R."/>
            <person name="Daniel R."/>
        </authorList>
    </citation>
    <scope>NUCLEOTIDE SEQUENCE</scope>
    <source>
        <strain evidence="15">LVF2</strain>
    </source>
</reference>
<dbReference type="InterPro" id="IPR029062">
    <property type="entry name" value="Class_I_gatase-like"/>
</dbReference>
<dbReference type="GO" id="GO:0005737">
    <property type="term" value="C:cytoplasm"/>
    <property type="evidence" value="ECO:0007669"/>
    <property type="project" value="UniProtKB-SubCell"/>
</dbReference>
<protein>
    <recommendedName>
        <fullName evidence="12">Imidazole glycerol phosphate synthase subunit HisH</fullName>
        <ecNumber evidence="12">4.3.2.10</ecNumber>
    </recommendedName>
    <alternativeName>
        <fullName evidence="12">IGP synthase glutaminase subunit</fullName>
        <ecNumber evidence="12">3.5.1.2</ecNumber>
    </alternativeName>
    <alternativeName>
        <fullName evidence="12">IGP synthase subunit HisH</fullName>
    </alternativeName>
    <alternativeName>
        <fullName evidence="12">ImGP synthase subunit HisH</fullName>
        <shortName evidence="12">IGPS subunit HisH</shortName>
    </alternativeName>
</protein>
<evidence type="ECO:0000256" key="4">
    <source>
        <dbReference type="ARBA" id="ARBA00022490"/>
    </source>
</evidence>
<dbReference type="KEGG" id="bgoe:IFJ75_13875"/>
<keyword evidence="6 12" id="KW-0378">Hydrolase</keyword>
<name>A0A975GUM7_9CAUL</name>
<dbReference type="NCBIfam" id="TIGR01855">
    <property type="entry name" value="IMP_synth_hisH"/>
    <property type="match status" value="1"/>
</dbReference>
<keyword evidence="5 12" id="KW-0028">Amino-acid biosynthesis</keyword>
<dbReference type="PIRSF" id="PIRSF000495">
    <property type="entry name" value="Amidotransf_hisH"/>
    <property type="match status" value="1"/>
</dbReference>
<comment type="subunit">
    <text evidence="3 12">Heterodimer of HisH and HisF.</text>
</comment>
<dbReference type="SUPFAM" id="SSF52317">
    <property type="entry name" value="Class I glutamine amidotransferase-like"/>
    <property type="match status" value="1"/>
</dbReference>
<evidence type="ECO:0000313" key="15">
    <source>
        <dbReference type="EMBL" id="QTC90357.1"/>
    </source>
</evidence>
<comment type="pathway">
    <text evidence="2 12">Amino-acid biosynthesis; L-histidine biosynthesis; L-histidine from 5-phospho-alpha-D-ribose 1-diphosphate: step 5/9.</text>
</comment>
<dbReference type="GO" id="GO:0000105">
    <property type="term" value="P:L-histidine biosynthetic process"/>
    <property type="evidence" value="ECO:0007669"/>
    <property type="project" value="UniProtKB-UniRule"/>
</dbReference>
<sequence>MTVAIIGYGAGNTASVQFALERLGAEAVITDDPAVVAAAERVILPGVGAAGYAMERLAALGLIEPLRAFERPLLGVCLGQQLLFERSEEGGGVDLLGFIPGVVTKFDIDPELPVPHMGWTRLTTMKADPLIEGVAEGSYAYFVHSFVCPDGEATLARADYGTVVPAVVRKGNRWGCQFHPERSAEAGARILKNFLELPA</sequence>